<dbReference type="Proteomes" id="UP000185687">
    <property type="component" value="Unassembled WGS sequence"/>
</dbReference>
<keyword evidence="4" id="KW-1185">Reference proteome</keyword>
<dbReference type="STRING" id="588898.BB347_10685"/>
<evidence type="ECO:0000256" key="1">
    <source>
        <dbReference type="SAM" id="Phobius"/>
    </source>
</evidence>
<accession>A0A1N7CSY1</accession>
<dbReference type="KEGG" id="hda:BB347_10685"/>
<keyword evidence="1" id="KW-0472">Membrane</keyword>
<proteinExistence type="predicted"/>
<keyword evidence="1" id="KW-0812">Transmembrane</keyword>
<reference evidence="2 5" key="1">
    <citation type="submission" date="2017-01" db="EMBL/GenBank/DDBJ databases">
        <title>Complete genome sequence of Haloterrigena daqingensis type strain (JX313T).</title>
        <authorList>
            <person name="Shuang W."/>
        </authorList>
    </citation>
    <scope>NUCLEOTIDE SEQUENCE [LARGE SCALE GENOMIC DNA]</scope>
    <source>
        <strain evidence="2 5">JX313</strain>
    </source>
</reference>
<organism evidence="3 4">
    <name type="scientific">Natronorubrum daqingense</name>
    <dbReference type="NCBI Taxonomy" id="588898"/>
    <lineage>
        <taxon>Archaea</taxon>
        <taxon>Methanobacteriati</taxon>
        <taxon>Methanobacteriota</taxon>
        <taxon>Stenosarchaea group</taxon>
        <taxon>Halobacteria</taxon>
        <taxon>Halobacteriales</taxon>
        <taxon>Natrialbaceae</taxon>
        <taxon>Natronorubrum</taxon>
    </lineage>
</organism>
<reference evidence="3 4" key="2">
    <citation type="submission" date="2017-01" db="EMBL/GenBank/DDBJ databases">
        <authorList>
            <person name="Mah S.A."/>
            <person name="Swanson W.J."/>
            <person name="Moy G.W."/>
            <person name="Vacquier V.D."/>
        </authorList>
    </citation>
    <scope>NUCLEOTIDE SEQUENCE [LARGE SCALE GENOMIC DNA]</scope>
    <source>
        <strain evidence="3 4">CGMCC 1.8909</strain>
    </source>
</reference>
<evidence type="ECO:0000313" key="5">
    <source>
        <dbReference type="Proteomes" id="UP000187321"/>
    </source>
</evidence>
<keyword evidence="1" id="KW-1133">Transmembrane helix</keyword>
<dbReference type="Proteomes" id="UP000187321">
    <property type="component" value="Chromosome"/>
</dbReference>
<dbReference type="EMBL" id="FTNP01000002">
    <property type="protein sequence ID" value="SIR66778.1"/>
    <property type="molecule type" value="Genomic_DNA"/>
</dbReference>
<feature type="transmembrane region" description="Helical" evidence="1">
    <location>
        <begin position="61"/>
        <end position="79"/>
    </location>
</feature>
<name>A0A1N7CSY1_9EURY</name>
<protein>
    <submittedName>
        <fullName evidence="3">Uncharacterized protein</fullName>
    </submittedName>
</protein>
<evidence type="ECO:0000313" key="3">
    <source>
        <dbReference type="EMBL" id="SIR66778.1"/>
    </source>
</evidence>
<gene>
    <name evidence="2" type="ORF">BB347_10685</name>
    <name evidence="3" type="ORF">SAMN05421809_1870</name>
</gene>
<feature type="transmembrane region" description="Helical" evidence="1">
    <location>
        <begin position="36"/>
        <end position="55"/>
    </location>
</feature>
<dbReference type="AlphaFoldDB" id="A0A1N7CSY1"/>
<evidence type="ECO:0000313" key="2">
    <source>
        <dbReference type="EMBL" id="APX97050.1"/>
    </source>
</evidence>
<dbReference type="EMBL" id="CP019327">
    <property type="protein sequence ID" value="APX97050.1"/>
    <property type="molecule type" value="Genomic_DNA"/>
</dbReference>
<evidence type="ECO:0000313" key="4">
    <source>
        <dbReference type="Proteomes" id="UP000185687"/>
    </source>
</evidence>
<sequence length="92" mass="10435">MRKEYDERKAKQPYTFLCLEFYFKCMSSNSGQNEMIPHAAIVSLLVIFGFVVGMGFEMLGVIIQVFGVVLGLFSVYLLYRITVAVEHIADNS</sequence>